<dbReference type="AlphaFoldDB" id="A0A7W0CNK9"/>
<dbReference type="InterPro" id="IPR000182">
    <property type="entry name" value="GNAT_dom"/>
</dbReference>
<dbReference type="RefSeq" id="WP_220134136.1">
    <property type="nucleotide sequence ID" value="NZ_BAABAM010000004.1"/>
</dbReference>
<dbReference type="PANTHER" id="PTHR43877">
    <property type="entry name" value="AMINOALKYLPHOSPHONATE N-ACETYLTRANSFERASE-RELATED-RELATED"/>
    <property type="match status" value="1"/>
</dbReference>
<keyword evidence="1 4" id="KW-0808">Transferase</keyword>
<evidence type="ECO:0000313" key="4">
    <source>
        <dbReference type="EMBL" id="MBA2894405.1"/>
    </source>
</evidence>
<dbReference type="SUPFAM" id="SSF55729">
    <property type="entry name" value="Acyl-CoA N-acyltransferases (Nat)"/>
    <property type="match status" value="1"/>
</dbReference>
<dbReference type="EMBL" id="JACDUR010000006">
    <property type="protein sequence ID" value="MBA2894405.1"/>
    <property type="molecule type" value="Genomic_DNA"/>
</dbReference>
<keyword evidence="2" id="KW-0012">Acyltransferase</keyword>
<feature type="domain" description="N-acetyltransferase" evidence="3">
    <location>
        <begin position="124"/>
        <end position="262"/>
    </location>
</feature>
<gene>
    <name evidence="4" type="ORF">HNR30_005777</name>
</gene>
<evidence type="ECO:0000313" key="5">
    <source>
        <dbReference type="Proteomes" id="UP000530928"/>
    </source>
</evidence>
<name>A0A7W0CNK9_9ACTN</name>
<protein>
    <submittedName>
        <fullName evidence="4">GNAT superfamily N-acetyltransferase</fullName>
    </submittedName>
</protein>
<dbReference type="InterPro" id="IPR016181">
    <property type="entry name" value="Acyl_CoA_acyltransferase"/>
</dbReference>
<dbReference type="PROSITE" id="PS51186">
    <property type="entry name" value="GNAT"/>
    <property type="match status" value="1"/>
</dbReference>
<keyword evidence="5" id="KW-1185">Reference proteome</keyword>
<dbReference type="GO" id="GO:0016747">
    <property type="term" value="F:acyltransferase activity, transferring groups other than amino-acyl groups"/>
    <property type="evidence" value="ECO:0007669"/>
    <property type="project" value="InterPro"/>
</dbReference>
<dbReference type="Pfam" id="PF00583">
    <property type="entry name" value="Acetyltransf_1"/>
    <property type="match status" value="1"/>
</dbReference>
<evidence type="ECO:0000259" key="3">
    <source>
        <dbReference type="PROSITE" id="PS51186"/>
    </source>
</evidence>
<dbReference type="CDD" id="cd04301">
    <property type="entry name" value="NAT_SF"/>
    <property type="match status" value="1"/>
</dbReference>
<sequence>MPLDTPLASMERNLAEHACHLHRHLPGATVTETPDLLVADSGLGDDTFNLVAAARFTPATAPGRIAETLHRLAATRRPFSWWVGPTSTPADLPRLLSRAGLAVSESEVGMWRRLAASPPQAPGPDIRVAATAAELADFAAVVAANWDPPAATVRRFFADAAAWALLPSCPARYLVGYVDGRPVTTAEVFLHADVAGLYNVTTLAAERRRGHGAAITSAALRTAYGLGYRTVVLQASAQGEPVYRRLGFEPCGVFTEFAVTPG</sequence>
<evidence type="ECO:0000256" key="1">
    <source>
        <dbReference type="ARBA" id="ARBA00022679"/>
    </source>
</evidence>
<proteinExistence type="predicted"/>
<organism evidence="4 5">
    <name type="scientific">Nonomuraea soli</name>
    <dbReference type="NCBI Taxonomy" id="1032476"/>
    <lineage>
        <taxon>Bacteria</taxon>
        <taxon>Bacillati</taxon>
        <taxon>Actinomycetota</taxon>
        <taxon>Actinomycetes</taxon>
        <taxon>Streptosporangiales</taxon>
        <taxon>Streptosporangiaceae</taxon>
        <taxon>Nonomuraea</taxon>
    </lineage>
</organism>
<reference evidence="4 5" key="1">
    <citation type="submission" date="2020-07" db="EMBL/GenBank/DDBJ databases">
        <title>Genomic Encyclopedia of Type Strains, Phase IV (KMG-IV): sequencing the most valuable type-strain genomes for metagenomic binning, comparative biology and taxonomic classification.</title>
        <authorList>
            <person name="Goeker M."/>
        </authorList>
    </citation>
    <scope>NUCLEOTIDE SEQUENCE [LARGE SCALE GENOMIC DNA]</scope>
    <source>
        <strain evidence="4 5">DSM 45533</strain>
    </source>
</reference>
<dbReference type="Proteomes" id="UP000530928">
    <property type="component" value="Unassembled WGS sequence"/>
</dbReference>
<evidence type="ECO:0000256" key="2">
    <source>
        <dbReference type="ARBA" id="ARBA00023315"/>
    </source>
</evidence>
<comment type="caution">
    <text evidence="4">The sequence shown here is derived from an EMBL/GenBank/DDBJ whole genome shotgun (WGS) entry which is preliminary data.</text>
</comment>
<accession>A0A7W0CNK9</accession>
<dbReference type="Gene3D" id="3.40.630.30">
    <property type="match status" value="1"/>
</dbReference>
<dbReference type="InterPro" id="IPR050832">
    <property type="entry name" value="Bact_Acetyltransf"/>
</dbReference>